<gene>
    <name evidence="2" type="ORF">METZ01_LOCUS405469</name>
</gene>
<dbReference type="InterPro" id="IPR029063">
    <property type="entry name" value="SAM-dependent_MTases_sf"/>
</dbReference>
<sequence>MNKLHLGCGPVKLKGWVNVDIEGEDLDACFDLTETWPVEDSSVKFIYSEHVFEHLTPEEGSKALGEARRVLCNGGVIRTAMPDLDYLCLKYFEDWKQQQWIRECGYDHIRTKAEMLNTCFYFWGHRWIYNFEEFAIRLADTGFSDPQRLEFGKSSNKELRNLEKR</sequence>
<dbReference type="GO" id="GO:0008757">
    <property type="term" value="F:S-adenosylmethionine-dependent methyltransferase activity"/>
    <property type="evidence" value="ECO:0007669"/>
    <property type="project" value="InterPro"/>
</dbReference>
<reference evidence="2" key="1">
    <citation type="submission" date="2018-05" db="EMBL/GenBank/DDBJ databases">
        <authorList>
            <person name="Lanie J.A."/>
            <person name="Ng W.-L."/>
            <person name="Kazmierczak K.M."/>
            <person name="Andrzejewski T.M."/>
            <person name="Davidsen T.M."/>
            <person name="Wayne K.J."/>
            <person name="Tettelin H."/>
            <person name="Glass J.I."/>
            <person name="Rusch D."/>
            <person name="Podicherti R."/>
            <person name="Tsui H.-C.T."/>
            <person name="Winkler M.E."/>
        </authorList>
    </citation>
    <scope>NUCLEOTIDE SEQUENCE</scope>
</reference>
<dbReference type="Gene3D" id="3.40.50.150">
    <property type="entry name" value="Vaccinia Virus protein VP39"/>
    <property type="match status" value="1"/>
</dbReference>
<evidence type="ECO:0000313" key="2">
    <source>
        <dbReference type="EMBL" id="SVD52615.1"/>
    </source>
</evidence>
<dbReference type="InterPro" id="IPR013216">
    <property type="entry name" value="Methyltransf_11"/>
</dbReference>
<dbReference type="Pfam" id="PF08241">
    <property type="entry name" value="Methyltransf_11"/>
    <property type="match status" value="1"/>
</dbReference>
<name>A0A382W2V2_9ZZZZ</name>
<evidence type="ECO:0000259" key="1">
    <source>
        <dbReference type="Pfam" id="PF08241"/>
    </source>
</evidence>
<protein>
    <recommendedName>
        <fullName evidence="1">Methyltransferase type 11 domain-containing protein</fullName>
    </recommendedName>
</protein>
<dbReference type="AlphaFoldDB" id="A0A382W2V2"/>
<organism evidence="2">
    <name type="scientific">marine metagenome</name>
    <dbReference type="NCBI Taxonomy" id="408172"/>
    <lineage>
        <taxon>unclassified sequences</taxon>
        <taxon>metagenomes</taxon>
        <taxon>ecological metagenomes</taxon>
    </lineage>
</organism>
<dbReference type="SUPFAM" id="SSF53335">
    <property type="entry name" value="S-adenosyl-L-methionine-dependent methyltransferases"/>
    <property type="match status" value="1"/>
</dbReference>
<feature type="non-terminal residue" evidence="2">
    <location>
        <position position="165"/>
    </location>
</feature>
<accession>A0A382W2V2</accession>
<dbReference type="EMBL" id="UINC01156287">
    <property type="protein sequence ID" value="SVD52615.1"/>
    <property type="molecule type" value="Genomic_DNA"/>
</dbReference>
<feature type="domain" description="Methyltransferase type 11" evidence="1">
    <location>
        <begin position="29"/>
        <end position="77"/>
    </location>
</feature>
<proteinExistence type="predicted"/>